<dbReference type="GO" id="GO:0008448">
    <property type="term" value="F:N-acetylglucosamine-6-phosphate deacetylase activity"/>
    <property type="evidence" value="ECO:0007669"/>
    <property type="project" value="UniProtKB-EC"/>
</dbReference>
<dbReference type="EMBL" id="JACHVY010000001">
    <property type="protein sequence ID" value="MBB2900570.1"/>
    <property type="molecule type" value="Genomic_DNA"/>
</dbReference>
<dbReference type="Gene3D" id="2.30.40.10">
    <property type="entry name" value="Urease, subunit C, domain 1"/>
    <property type="match status" value="1"/>
</dbReference>
<dbReference type="PIRSF" id="PIRSF038994">
    <property type="entry name" value="NagA"/>
    <property type="match status" value="1"/>
</dbReference>
<feature type="binding site" evidence="7">
    <location>
        <position position="133"/>
    </location>
    <ligand>
        <name>substrate</name>
    </ligand>
</feature>
<dbReference type="GO" id="GO:0046872">
    <property type="term" value="F:metal ion binding"/>
    <property type="evidence" value="ECO:0007669"/>
    <property type="project" value="UniProtKB-KW"/>
</dbReference>
<keyword evidence="3 5" id="KW-0378">Hydrolase</keyword>
<keyword evidence="4 5" id="KW-0119">Carbohydrate metabolism</keyword>
<dbReference type="InterPro" id="IPR032466">
    <property type="entry name" value="Metal_Hydrolase"/>
</dbReference>
<evidence type="ECO:0000256" key="5">
    <source>
        <dbReference type="PIRNR" id="PIRNR038994"/>
    </source>
</evidence>
<reference evidence="10 11" key="1">
    <citation type="submission" date="2020-08" db="EMBL/GenBank/DDBJ databases">
        <title>The Agave Microbiome: Exploring the role of microbial communities in plant adaptations to desert environments.</title>
        <authorList>
            <person name="Partida-Martinez L.P."/>
        </authorList>
    </citation>
    <scope>NUCLEOTIDE SEQUENCE [LARGE SCALE GENOMIC DNA]</scope>
    <source>
        <strain evidence="10 11">AS2.23</strain>
    </source>
</reference>
<evidence type="ECO:0000256" key="3">
    <source>
        <dbReference type="ARBA" id="ARBA00022801"/>
    </source>
</evidence>
<evidence type="ECO:0000259" key="9">
    <source>
        <dbReference type="Pfam" id="PF01979"/>
    </source>
</evidence>
<feature type="active site" description="Proton donor/acceptor" evidence="6">
    <location>
        <position position="265"/>
    </location>
</feature>
<feature type="binding site" evidence="7">
    <location>
        <position position="242"/>
    </location>
    <ligand>
        <name>substrate</name>
    </ligand>
</feature>
<protein>
    <submittedName>
        <fullName evidence="10">N-acetylglucosamine-6-phosphate deacetylase</fullName>
        <ecNumber evidence="10">3.5.1.25</ecNumber>
    </submittedName>
</protein>
<dbReference type="InterPro" id="IPR003764">
    <property type="entry name" value="GlcNAc_6-P_deAcase"/>
</dbReference>
<dbReference type="Pfam" id="PF01979">
    <property type="entry name" value="Amidohydro_1"/>
    <property type="match status" value="1"/>
</dbReference>
<organism evidence="10 11">
    <name type="scientific">Kineococcus radiotolerans</name>
    <dbReference type="NCBI Taxonomy" id="131568"/>
    <lineage>
        <taxon>Bacteria</taxon>
        <taxon>Bacillati</taxon>
        <taxon>Actinomycetota</taxon>
        <taxon>Actinomycetes</taxon>
        <taxon>Kineosporiales</taxon>
        <taxon>Kineosporiaceae</taxon>
        <taxon>Kineococcus</taxon>
    </lineage>
</organism>
<evidence type="ECO:0000256" key="7">
    <source>
        <dbReference type="PIRSR" id="PIRSR038994-2"/>
    </source>
</evidence>
<comment type="cofactor">
    <cofactor evidence="8">
        <name>a divalent metal cation</name>
        <dbReference type="ChEBI" id="CHEBI:60240"/>
    </cofactor>
    <text evidence="8">Binds 1 divalent metal cation per subunit.</text>
</comment>
<accession>A0A7W4XWX0</accession>
<proteinExistence type="inferred from homology"/>
<evidence type="ECO:0000256" key="1">
    <source>
        <dbReference type="ARBA" id="ARBA00010716"/>
    </source>
</evidence>
<evidence type="ECO:0000313" key="11">
    <source>
        <dbReference type="Proteomes" id="UP000533269"/>
    </source>
</evidence>
<keyword evidence="2 8" id="KW-0479">Metal-binding</keyword>
<feature type="binding site" evidence="8">
    <location>
        <position position="186"/>
    </location>
    <ligand>
        <name>Zn(2+)</name>
        <dbReference type="ChEBI" id="CHEBI:29105"/>
    </ligand>
</feature>
<feature type="binding site" evidence="7">
    <location>
        <position position="218"/>
    </location>
    <ligand>
        <name>substrate</name>
    </ligand>
</feature>
<dbReference type="SUPFAM" id="SSF51556">
    <property type="entry name" value="Metallo-dependent hydrolases"/>
    <property type="match status" value="1"/>
</dbReference>
<dbReference type="PANTHER" id="PTHR11113">
    <property type="entry name" value="N-ACETYLGLUCOSAMINE-6-PHOSPHATE DEACETYLASE"/>
    <property type="match status" value="1"/>
</dbReference>
<sequence length="366" mass="36838">MRTVLARGSVRTGRRTLADGWVLLRGAEVLRAGDGPAPAADETVTGAHVVPGFVDVHCHGGGGAGFGGSVEDAARVAATHRAHGTTTLVASLVTRPVDELAATLAAYADLVADGLLAGVHLEGPWLSPAHHGAHDPALLRDPEPADLDRLLGTGLVRVVTLAPERPGGLAAVARIAGAGAVAALGHTDADAALTRRAVDAGARLATHLFNAMPPLHHRAPGPAGVLLEDERVTVELIADGVHLDPLVLSLAARRAGRGRVALVSDAMAAAGSADGRYRLGDLDVDVVAGVARLADGGTIAGSTLTLDRALRHAVTVAGLDLDDALAALTATPAALLGRGDVGHLEPGARGGAVVLDDALEVQRVVA</sequence>
<dbReference type="Proteomes" id="UP000533269">
    <property type="component" value="Unassembled WGS sequence"/>
</dbReference>
<dbReference type="PANTHER" id="PTHR11113:SF14">
    <property type="entry name" value="N-ACETYLGLUCOSAMINE-6-PHOSPHATE DEACETYLASE"/>
    <property type="match status" value="1"/>
</dbReference>
<dbReference type="RefSeq" id="WP_183390775.1">
    <property type="nucleotide sequence ID" value="NZ_JACHVY010000001.1"/>
</dbReference>
<feature type="binding site" evidence="8">
    <location>
        <position position="207"/>
    </location>
    <ligand>
        <name>Zn(2+)</name>
        <dbReference type="ChEBI" id="CHEBI:29105"/>
    </ligand>
</feature>
<evidence type="ECO:0000256" key="2">
    <source>
        <dbReference type="ARBA" id="ARBA00022723"/>
    </source>
</evidence>
<feature type="binding site" evidence="8">
    <location>
        <position position="122"/>
    </location>
    <ligand>
        <name>Zn(2+)</name>
        <dbReference type="ChEBI" id="CHEBI:29105"/>
    </ligand>
</feature>
<reference evidence="10 11" key="2">
    <citation type="submission" date="2020-08" db="EMBL/GenBank/DDBJ databases">
        <authorList>
            <person name="Partida-Martinez L."/>
            <person name="Huntemann M."/>
            <person name="Clum A."/>
            <person name="Wang J."/>
            <person name="Palaniappan K."/>
            <person name="Ritter S."/>
            <person name="Chen I.-M."/>
            <person name="Stamatis D."/>
            <person name="Reddy T."/>
            <person name="O'Malley R."/>
            <person name="Daum C."/>
            <person name="Shapiro N."/>
            <person name="Ivanova N."/>
            <person name="Kyrpides N."/>
            <person name="Woyke T."/>
        </authorList>
    </citation>
    <scope>NUCLEOTIDE SEQUENCE [LARGE SCALE GENOMIC DNA]</scope>
    <source>
        <strain evidence="10 11">AS2.23</strain>
    </source>
</reference>
<evidence type="ECO:0000256" key="4">
    <source>
        <dbReference type="ARBA" id="ARBA00023277"/>
    </source>
</evidence>
<comment type="similarity">
    <text evidence="1 5">Belongs to the metallo-dependent hydrolases superfamily. NagA family.</text>
</comment>
<dbReference type="GO" id="GO:0006046">
    <property type="term" value="P:N-acetylglucosamine catabolic process"/>
    <property type="evidence" value="ECO:0007669"/>
    <property type="project" value="TreeGrafter"/>
</dbReference>
<comment type="caution">
    <text evidence="10">The sequence shown here is derived from an EMBL/GenBank/DDBJ whole genome shotgun (WGS) entry which is preliminary data.</text>
</comment>
<feature type="binding site" evidence="7">
    <location>
        <begin position="299"/>
        <end position="301"/>
    </location>
    <ligand>
        <name>substrate</name>
    </ligand>
</feature>
<dbReference type="Gene3D" id="3.20.20.140">
    <property type="entry name" value="Metal-dependent hydrolases"/>
    <property type="match status" value="1"/>
</dbReference>
<dbReference type="InterPro" id="IPR006680">
    <property type="entry name" value="Amidohydro-rel"/>
</dbReference>
<dbReference type="InterPro" id="IPR011059">
    <property type="entry name" value="Metal-dep_hydrolase_composite"/>
</dbReference>
<feature type="binding site" evidence="7">
    <location>
        <begin position="210"/>
        <end position="211"/>
    </location>
    <ligand>
        <name>substrate</name>
    </ligand>
</feature>
<evidence type="ECO:0000313" key="10">
    <source>
        <dbReference type="EMBL" id="MBB2900570.1"/>
    </source>
</evidence>
<feature type="domain" description="Amidohydrolase-related" evidence="9">
    <location>
        <begin position="49"/>
        <end position="357"/>
    </location>
</feature>
<dbReference type="AlphaFoldDB" id="A0A7W4XWX0"/>
<name>A0A7W4XWX0_KINRA</name>
<evidence type="ECO:0000256" key="6">
    <source>
        <dbReference type="PIRSR" id="PIRSR038994-1"/>
    </source>
</evidence>
<evidence type="ECO:0000256" key="8">
    <source>
        <dbReference type="PIRSR" id="PIRSR038994-3"/>
    </source>
</evidence>
<gene>
    <name evidence="10" type="ORF">FHR75_001358</name>
</gene>
<dbReference type="EC" id="3.5.1.25" evidence="10"/>